<proteinExistence type="predicted"/>
<dbReference type="Pfam" id="PF05901">
    <property type="entry name" value="Excalibur"/>
    <property type="match status" value="1"/>
</dbReference>
<evidence type="ECO:0000313" key="5">
    <source>
        <dbReference type="Proteomes" id="UP001595867"/>
    </source>
</evidence>
<keyword evidence="2" id="KW-0472">Membrane</keyword>
<dbReference type="EMBL" id="JBHSBL010000029">
    <property type="protein sequence ID" value="MFC4071948.1"/>
    <property type="molecule type" value="Genomic_DNA"/>
</dbReference>
<feature type="compositionally biased region" description="Low complexity" evidence="1">
    <location>
        <begin position="43"/>
        <end position="90"/>
    </location>
</feature>
<dbReference type="PROSITE" id="PS51257">
    <property type="entry name" value="PROKAR_LIPOPROTEIN"/>
    <property type="match status" value="1"/>
</dbReference>
<dbReference type="RefSeq" id="WP_378072819.1">
    <property type="nucleotide sequence ID" value="NZ_JBHSBL010000029.1"/>
</dbReference>
<sequence>MPNLDRRNRRDYILMGVFAFLLLGCIVPAKLIGSTGEAETGTERPAITPTRTTRPSTTATSDASITDGTGPEANATSTEEPSTAATTLPPTKKPTKKATTKPAPEITEEDEEEDSYYANCSAARAAGAAPLYAGEPGYRRALDRDGDGVACDS</sequence>
<keyword evidence="5" id="KW-1185">Reference proteome</keyword>
<protein>
    <submittedName>
        <fullName evidence="4">Excalibur calcium-binding domain-containing protein</fullName>
    </submittedName>
</protein>
<feature type="region of interest" description="Disordered" evidence="1">
    <location>
        <begin position="35"/>
        <end position="115"/>
    </location>
</feature>
<name>A0ABV8J9A4_9ACTN</name>
<keyword evidence="2" id="KW-1133">Transmembrane helix</keyword>
<evidence type="ECO:0000256" key="2">
    <source>
        <dbReference type="SAM" id="Phobius"/>
    </source>
</evidence>
<evidence type="ECO:0000313" key="4">
    <source>
        <dbReference type="EMBL" id="MFC4071948.1"/>
    </source>
</evidence>
<gene>
    <name evidence="4" type="ORF">ACFO0C_44040</name>
</gene>
<accession>A0ABV8J9A4</accession>
<organism evidence="4 5">
    <name type="scientific">Actinoplanes subglobosus</name>
    <dbReference type="NCBI Taxonomy" id="1547892"/>
    <lineage>
        <taxon>Bacteria</taxon>
        <taxon>Bacillati</taxon>
        <taxon>Actinomycetota</taxon>
        <taxon>Actinomycetes</taxon>
        <taxon>Micromonosporales</taxon>
        <taxon>Micromonosporaceae</taxon>
        <taxon>Actinoplanes</taxon>
    </lineage>
</organism>
<keyword evidence="2" id="KW-0812">Transmembrane</keyword>
<comment type="caution">
    <text evidence="4">The sequence shown here is derived from an EMBL/GenBank/DDBJ whole genome shotgun (WGS) entry which is preliminary data.</text>
</comment>
<dbReference type="InterPro" id="IPR008613">
    <property type="entry name" value="Excalibur_Ca-bd_domain"/>
</dbReference>
<dbReference type="SMART" id="SM00894">
    <property type="entry name" value="Excalibur"/>
    <property type="match status" value="1"/>
</dbReference>
<feature type="compositionally biased region" description="Acidic residues" evidence="1">
    <location>
        <begin position="106"/>
        <end position="115"/>
    </location>
</feature>
<reference evidence="5" key="1">
    <citation type="journal article" date="2019" name="Int. J. Syst. Evol. Microbiol.">
        <title>The Global Catalogue of Microorganisms (GCM) 10K type strain sequencing project: providing services to taxonomists for standard genome sequencing and annotation.</title>
        <authorList>
            <consortium name="The Broad Institute Genomics Platform"/>
            <consortium name="The Broad Institute Genome Sequencing Center for Infectious Disease"/>
            <person name="Wu L."/>
            <person name="Ma J."/>
        </authorList>
    </citation>
    <scope>NUCLEOTIDE SEQUENCE [LARGE SCALE GENOMIC DNA]</scope>
    <source>
        <strain evidence="5">TBRC 5832</strain>
    </source>
</reference>
<evidence type="ECO:0000259" key="3">
    <source>
        <dbReference type="SMART" id="SM00894"/>
    </source>
</evidence>
<feature type="domain" description="Excalibur calcium-binding" evidence="3">
    <location>
        <begin position="116"/>
        <end position="152"/>
    </location>
</feature>
<evidence type="ECO:0000256" key="1">
    <source>
        <dbReference type="SAM" id="MobiDB-lite"/>
    </source>
</evidence>
<feature type="transmembrane region" description="Helical" evidence="2">
    <location>
        <begin position="12"/>
        <end position="32"/>
    </location>
</feature>
<dbReference type="Proteomes" id="UP001595867">
    <property type="component" value="Unassembled WGS sequence"/>
</dbReference>